<feature type="transmembrane region" description="Helical" evidence="1">
    <location>
        <begin position="298"/>
        <end position="322"/>
    </location>
</feature>
<keyword evidence="1" id="KW-1133">Transmembrane helix</keyword>
<feature type="transmembrane region" description="Helical" evidence="1">
    <location>
        <begin position="120"/>
        <end position="141"/>
    </location>
</feature>
<name>A0A1H9HFQ6_9GAMM</name>
<dbReference type="AlphaFoldDB" id="A0A1H9HFQ6"/>
<organism evidence="2 3">
    <name type="scientific">Amphritea atlantica</name>
    <dbReference type="NCBI Taxonomy" id="355243"/>
    <lineage>
        <taxon>Bacteria</taxon>
        <taxon>Pseudomonadati</taxon>
        <taxon>Pseudomonadota</taxon>
        <taxon>Gammaproteobacteria</taxon>
        <taxon>Oceanospirillales</taxon>
        <taxon>Oceanospirillaceae</taxon>
        <taxon>Amphritea</taxon>
    </lineage>
</organism>
<feature type="transmembrane region" description="Helical" evidence="1">
    <location>
        <begin position="238"/>
        <end position="256"/>
    </location>
</feature>
<feature type="transmembrane region" description="Helical" evidence="1">
    <location>
        <begin position="215"/>
        <end position="232"/>
    </location>
</feature>
<feature type="transmembrane region" description="Helical" evidence="1">
    <location>
        <begin position="334"/>
        <end position="355"/>
    </location>
</feature>
<feature type="transmembrane region" description="Helical" evidence="1">
    <location>
        <begin position="63"/>
        <end position="82"/>
    </location>
</feature>
<sequence length="395" mass="43695">MQIQEPHQDKRFALFNLGFRPFFLFAALSGLLLMLQWLMLLGSGQATYRYYQISQIWHGHEMLFGYAAAVIAGFLLTAVRNWTSIQTPFGAKLAGLFLFWLAARLLPLISEFIVPLPAPLIAVTDLLFLPLVALSIGLPIIRSGNYKNLIFTVILIAMSFANLLIHLQLLGITESTLAQGMDLELGLIVVVMVVMGGRVIPFFTERALAFEAKRFSWIEKSVIPMAFGWLIADLLQFNSVALLLAALNAVLNLIRLTGWFKPRMIRNPLIWILHVAYLFIPLGFALEAVSGITQLSPYITTHAFAAGAIGSMTLGMMARVSLGHTARPLKLAKITVIAFILMVAAGSVRVFMPMIPELHSLAIHLSGGLWIIAWGLFLIPYTPILLKPRLDGQFG</sequence>
<dbReference type="Pfam" id="PF05940">
    <property type="entry name" value="NnrS"/>
    <property type="match status" value="1"/>
</dbReference>
<keyword evidence="1" id="KW-0812">Transmembrane</keyword>
<dbReference type="OrthoDB" id="9770040at2"/>
<dbReference type="InterPro" id="IPR010266">
    <property type="entry name" value="NnrS"/>
</dbReference>
<accession>A0A1H9HFQ6</accession>
<keyword evidence="1" id="KW-0472">Membrane</keyword>
<evidence type="ECO:0000313" key="3">
    <source>
        <dbReference type="Proteomes" id="UP000198749"/>
    </source>
</evidence>
<dbReference type="EMBL" id="FOGB01000005">
    <property type="protein sequence ID" value="SEQ61169.1"/>
    <property type="molecule type" value="Genomic_DNA"/>
</dbReference>
<feature type="transmembrane region" description="Helical" evidence="1">
    <location>
        <begin position="21"/>
        <end position="43"/>
    </location>
</feature>
<dbReference type="RefSeq" id="WP_091357634.1">
    <property type="nucleotide sequence ID" value="NZ_AP025284.1"/>
</dbReference>
<feature type="transmembrane region" description="Helical" evidence="1">
    <location>
        <begin position="185"/>
        <end position="203"/>
    </location>
</feature>
<proteinExistence type="predicted"/>
<evidence type="ECO:0000256" key="1">
    <source>
        <dbReference type="SAM" id="Phobius"/>
    </source>
</evidence>
<protein>
    <submittedName>
        <fullName evidence="2">Uncharacterized protein involved in response to NO</fullName>
    </submittedName>
</protein>
<evidence type="ECO:0000313" key="2">
    <source>
        <dbReference type="EMBL" id="SEQ61169.1"/>
    </source>
</evidence>
<feature type="transmembrane region" description="Helical" evidence="1">
    <location>
        <begin position="268"/>
        <end position="286"/>
    </location>
</feature>
<keyword evidence="3" id="KW-1185">Reference proteome</keyword>
<gene>
    <name evidence="2" type="ORF">SAMN03080615_02120</name>
</gene>
<feature type="transmembrane region" description="Helical" evidence="1">
    <location>
        <begin position="94"/>
        <end position="114"/>
    </location>
</feature>
<dbReference type="STRING" id="355243.SAMN03080615_02120"/>
<feature type="transmembrane region" description="Helical" evidence="1">
    <location>
        <begin position="148"/>
        <end position="165"/>
    </location>
</feature>
<dbReference type="Proteomes" id="UP000198749">
    <property type="component" value="Unassembled WGS sequence"/>
</dbReference>
<feature type="transmembrane region" description="Helical" evidence="1">
    <location>
        <begin position="361"/>
        <end position="379"/>
    </location>
</feature>
<reference evidence="3" key="1">
    <citation type="submission" date="2016-10" db="EMBL/GenBank/DDBJ databases">
        <authorList>
            <person name="Varghese N."/>
            <person name="Submissions S."/>
        </authorList>
    </citation>
    <scope>NUCLEOTIDE SEQUENCE [LARGE SCALE GENOMIC DNA]</scope>
    <source>
        <strain evidence="3">DSM 18887</strain>
    </source>
</reference>